<dbReference type="EMBL" id="CM046127">
    <property type="protein sequence ID" value="KAI8441306.1"/>
    <property type="molecule type" value="Genomic_DNA"/>
</dbReference>
<reference evidence="1 2" key="1">
    <citation type="journal article" date="2022" name="Genome Biol. Evol.">
        <title>The Spruce Budworm Genome: Reconstructing the Evolutionary History of Antifreeze Proteins.</title>
        <authorList>
            <person name="Beliveau C."/>
            <person name="Gagne P."/>
            <person name="Picq S."/>
            <person name="Vernygora O."/>
            <person name="Keeling C.I."/>
            <person name="Pinkney K."/>
            <person name="Doucet D."/>
            <person name="Wen F."/>
            <person name="Johnston J.S."/>
            <person name="Maaroufi H."/>
            <person name="Boyle B."/>
            <person name="Laroche J."/>
            <person name="Dewar K."/>
            <person name="Juretic N."/>
            <person name="Blackburn G."/>
            <person name="Nisole A."/>
            <person name="Brunet B."/>
            <person name="Brandao M."/>
            <person name="Lumley L."/>
            <person name="Duan J."/>
            <person name="Quan G."/>
            <person name="Lucarotti C.J."/>
            <person name="Roe A.D."/>
            <person name="Sperling F.A.H."/>
            <person name="Levesque R.C."/>
            <person name="Cusson M."/>
        </authorList>
    </citation>
    <scope>NUCLEOTIDE SEQUENCE [LARGE SCALE GENOMIC DNA]</scope>
    <source>
        <strain evidence="1">Glfc:IPQL:Cfum</strain>
    </source>
</reference>
<proteinExistence type="predicted"/>
<keyword evidence="2" id="KW-1185">Reference proteome</keyword>
<organism evidence="1 2">
    <name type="scientific">Choristoneura fumiferana</name>
    <name type="common">Spruce budworm moth</name>
    <name type="synonym">Archips fumiferana</name>
    <dbReference type="NCBI Taxonomy" id="7141"/>
    <lineage>
        <taxon>Eukaryota</taxon>
        <taxon>Metazoa</taxon>
        <taxon>Ecdysozoa</taxon>
        <taxon>Arthropoda</taxon>
        <taxon>Hexapoda</taxon>
        <taxon>Insecta</taxon>
        <taxon>Pterygota</taxon>
        <taxon>Neoptera</taxon>
        <taxon>Endopterygota</taxon>
        <taxon>Lepidoptera</taxon>
        <taxon>Glossata</taxon>
        <taxon>Ditrysia</taxon>
        <taxon>Tortricoidea</taxon>
        <taxon>Tortricidae</taxon>
        <taxon>Tortricinae</taxon>
        <taxon>Choristoneura</taxon>
    </lineage>
</organism>
<evidence type="ECO:0000313" key="1">
    <source>
        <dbReference type="EMBL" id="KAI8441306.1"/>
    </source>
</evidence>
<protein>
    <submittedName>
        <fullName evidence="1">Uncharacterized protein</fullName>
    </submittedName>
</protein>
<name>A0ACC0KYN8_CHOFU</name>
<gene>
    <name evidence="1" type="ORF">MSG28_014931</name>
</gene>
<evidence type="ECO:0000313" key="2">
    <source>
        <dbReference type="Proteomes" id="UP001064048"/>
    </source>
</evidence>
<sequence>MLPLSPCLYCDISYYMGASVVRSGDRRLSTESWRLLQTEFSTLKWQWAGHITRRTDNRWGRRVLEWRPRIGKRSVGRPQTRWSDDLRRAAGKIWMSGRGSFTILLNDMYTSQVFNTTLFLTWAMGEAYVQQWTNIG</sequence>
<dbReference type="Proteomes" id="UP001064048">
    <property type="component" value="Chromosome 27"/>
</dbReference>
<accession>A0ACC0KYN8</accession>
<comment type="caution">
    <text evidence="1">The sequence shown here is derived from an EMBL/GenBank/DDBJ whole genome shotgun (WGS) entry which is preliminary data.</text>
</comment>